<evidence type="ECO:0000313" key="3">
    <source>
        <dbReference type="Proteomes" id="UP001144396"/>
    </source>
</evidence>
<sequence>MGKLIYGATTREITIDDRTLAHLKVAITNKLRRSESFTMSWDHGTENGGGRSTIWIHESIPLQFVFDGSRRPILNRVWLEQLMVTANSTNGLQLVPEPSEDEPFGE</sequence>
<keyword evidence="3" id="KW-1185">Reference proteome</keyword>
<dbReference type="AlphaFoldDB" id="A0A9W6FQR9"/>
<dbReference type="Proteomes" id="UP001144396">
    <property type="component" value="Unassembled WGS sequence"/>
</dbReference>
<gene>
    <name evidence="2" type="ORF">ARHIZOSPH14_11540</name>
</gene>
<feature type="domain" description="DUF7882" evidence="1">
    <location>
        <begin position="1"/>
        <end position="97"/>
    </location>
</feature>
<comment type="caution">
    <text evidence="2">The sequence shown here is derived from an EMBL/GenBank/DDBJ whole genome shotgun (WGS) entry which is preliminary data.</text>
</comment>
<evidence type="ECO:0000259" key="1">
    <source>
        <dbReference type="Pfam" id="PF25355"/>
    </source>
</evidence>
<accession>A0A9W6FQR9</accession>
<dbReference type="EMBL" id="BSDP01000001">
    <property type="protein sequence ID" value="GLI26912.1"/>
    <property type="molecule type" value="Genomic_DNA"/>
</dbReference>
<proteinExistence type="predicted"/>
<name>A0A9W6FQR9_9MICO</name>
<dbReference type="RefSeq" id="WP_281882984.1">
    <property type="nucleotide sequence ID" value="NZ_BSDP01000001.1"/>
</dbReference>
<dbReference type="Pfam" id="PF25355">
    <property type="entry name" value="DUF7882"/>
    <property type="match status" value="1"/>
</dbReference>
<evidence type="ECO:0000313" key="2">
    <source>
        <dbReference type="EMBL" id="GLI26912.1"/>
    </source>
</evidence>
<organism evidence="2 3">
    <name type="scientific">Agromyces rhizosphaerae</name>
    <dbReference type="NCBI Taxonomy" id="88374"/>
    <lineage>
        <taxon>Bacteria</taxon>
        <taxon>Bacillati</taxon>
        <taxon>Actinomycetota</taxon>
        <taxon>Actinomycetes</taxon>
        <taxon>Micrococcales</taxon>
        <taxon>Microbacteriaceae</taxon>
        <taxon>Agromyces</taxon>
    </lineage>
</organism>
<protein>
    <recommendedName>
        <fullName evidence="1">DUF7882 domain-containing protein</fullName>
    </recommendedName>
</protein>
<reference evidence="2" key="1">
    <citation type="submission" date="2022-12" db="EMBL/GenBank/DDBJ databases">
        <title>Reference genome sequencing for broad-spectrum identification of bacterial and archaeal isolates by mass spectrometry.</title>
        <authorList>
            <person name="Sekiguchi Y."/>
            <person name="Tourlousse D.M."/>
        </authorList>
    </citation>
    <scope>NUCLEOTIDE SEQUENCE</scope>
    <source>
        <strain evidence="2">14</strain>
    </source>
</reference>
<dbReference type="InterPro" id="IPR057204">
    <property type="entry name" value="DUF7882"/>
</dbReference>